<dbReference type="AlphaFoldDB" id="A0A1J6HIP1"/>
<gene>
    <name evidence="1" type="ORF">BLA27_14390</name>
</gene>
<accession>A0A1J6HIP1</accession>
<protein>
    <submittedName>
        <fullName evidence="1">Uncharacterized protein</fullName>
    </submittedName>
</protein>
<proteinExistence type="predicted"/>
<sequence length="74" mass="8232">MWTAPWMQEVFMVLIGSLALICPARGAPQATPSDLHRHQQNHPPFVITKKLGIAVDIEIMSGLIVITNRQGEQQ</sequence>
<keyword evidence="2" id="KW-1185">Reference proteome</keyword>
<organism evidence="1 2">
    <name type="scientific">Brucella cytisi</name>
    <dbReference type="NCBI Taxonomy" id="407152"/>
    <lineage>
        <taxon>Bacteria</taxon>
        <taxon>Pseudomonadati</taxon>
        <taxon>Pseudomonadota</taxon>
        <taxon>Alphaproteobacteria</taxon>
        <taxon>Hyphomicrobiales</taxon>
        <taxon>Brucellaceae</taxon>
        <taxon>Brucella/Ochrobactrum group</taxon>
        <taxon>Brucella</taxon>
    </lineage>
</organism>
<evidence type="ECO:0000313" key="1">
    <source>
        <dbReference type="EMBL" id="OIS92869.1"/>
    </source>
</evidence>
<evidence type="ECO:0000313" key="2">
    <source>
        <dbReference type="Proteomes" id="UP000182985"/>
    </source>
</evidence>
<comment type="caution">
    <text evidence="1">The sequence shown here is derived from an EMBL/GenBank/DDBJ whole genome shotgun (WGS) entry which is preliminary data.</text>
</comment>
<reference evidence="1 2" key="1">
    <citation type="submission" date="2016-10" db="EMBL/GenBank/DDBJ databases">
        <title>The Draft Genome Sequence of the Potato Rhizosphere Bacteria Ochrobactrum sp. IPA7.2.</title>
        <authorList>
            <person name="Gogoleva N.E."/>
            <person name="Khlopko Y.A."/>
            <person name="Burygin G.L."/>
            <person name="Plotnikov A.O."/>
        </authorList>
    </citation>
    <scope>NUCLEOTIDE SEQUENCE [LARGE SCALE GENOMIC DNA]</scope>
    <source>
        <strain evidence="1 2">IPA7.2</strain>
    </source>
</reference>
<dbReference type="Proteomes" id="UP000182985">
    <property type="component" value="Unassembled WGS sequence"/>
</dbReference>
<name>A0A1J6HIP1_9HYPH</name>
<dbReference type="EMBL" id="MOEC01000013">
    <property type="protein sequence ID" value="OIS92869.1"/>
    <property type="molecule type" value="Genomic_DNA"/>
</dbReference>